<comment type="caution">
    <text evidence="9">The sequence shown here is derived from an EMBL/GenBank/DDBJ whole genome shotgun (WGS) entry which is preliminary data.</text>
</comment>
<dbReference type="EMBL" id="MIGB01000031">
    <property type="protein sequence ID" value="OSY37307.1"/>
    <property type="molecule type" value="Genomic_DNA"/>
</dbReference>
<dbReference type="AlphaFoldDB" id="A0A1Y2MRG1"/>
<evidence type="ECO:0000256" key="4">
    <source>
        <dbReference type="ARBA" id="ARBA00022630"/>
    </source>
</evidence>
<dbReference type="GO" id="GO:0005829">
    <property type="term" value="C:cytosol"/>
    <property type="evidence" value="ECO:0007669"/>
    <property type="project" value="TreeGrafter"/>
</dbReference>
<dbReference type="GO" id="GO:0009086">
    <property type="term" value="P:methionine biosynthetic process"/>
    <property type="evidence" value="ECO:0007669"/>
    <property type="project" value="TreeGrafter"/>
</dbReference>
<dbReference type="UniPathway" id="UPA00193"/>
<organism evidence="9 10">
    <name type="scientific">Pseudonocardia autotrophica</name>
    <name type="common">Amycolata autotrophica</name>
    <name type="synonym">Nocardia autotrophica</name>
    <dbReference type="NCBI Taxonomy" id="2074"/>
    <lineage>
        <taxon>Bacteria</taxon>
        <taxon>Bacillati</taxon>
        <taxon>Actinomycetota</taxon>
        <taxon>Actinomycetes</taxon>
        <taxon>Pseudonocardiales</taxon>
        <taxon>Pseudonocardiaceae</taxon>
        <taxon>Pseudonocardia</taxon>
    </lineage>
</organism>
<dbReference type="PANTHER" id="PTHR45754">
    <property type="entry name" value="METHYLENETETRAHYDROFOLATE REDUCTASE"/>
    <property type="match status" value="1"/>
</dbReference>
<sequence length="336" mass="36201">MPLGLPAVLRGPTMRGSHRKVVRVTTTSASTVTERISVDRPFFAVEFFPPKDDQGEADLWRAIRRLEVLDPAYVSVTYGAGGSSRDRTVRTVERIATDTTLCSMAHLTAVSHSVDELRHVIGSLAAAGVRNIMALRGDPPGDPLGEWISHPEGLEYADELVSLIKRSGPFCVGVAAFPYGHPRSADLAADTDRLVGKFRAGAEFAVTQLFLEPDGFLRLRDRVAAAGFEQPILPGIMPLTSEKTFHKGPELSGSPLPEALVERLSRYSGDAKAFRAAGMEVTGELCERLIAEGVSGIHFYSLNRSTATTELIERLGLAEQRGTARGGRVPAQPATA</sequence>
<dbReference type="Proteomes" id="UP000194360">
    <property type="component" value="Unassembled WGS sequence"/>
</dbReference>
<keyword evidence="10" id="KW-1185">Reference proteome</keyword>
<dbReference type="Gene3D" id="3.20.20.220">
    <property type="match status" value="1"/>
</dbReference>
<proteinExistence type="inferred from homology"/>
<evidence type="ECO:0000256" key="8">
    <source>
        <dbReference type="RuleBase" id="RU003862"/>
    </source>
</evidence>
<reference evidence="9 10" key="1">
    <citation type="submission" date="2016-09" db="EMBL/GenBank/DDBJ databases">
        <title>Pseudonocardia autotrophica DSM535, a candidate organism with high potential of specific P450 cytochromes.</title>
        <authorList>
            <person name="Grumaz C."/>
            <person name="Vainshtein Y."/>
            <person name="Kirstahler P."/>
            <person name="Sohn K."/>
        </authorList>
    </citation>
    <scope>NUCLEOTIDE SEQUENCE [LARGE SCALE GENOMIC DNA]</scope>
    <source>
        <strain evidence="9 10">DSM 535</strain>
    </source>
</reference>
<dbReference type="GO" id="GO:0035999">
    <property type="term" value="P:tetrahydrofolate interconversion"/>
    <property type="evidence" value="ECO:0007669"/>
    <property type="project" value="UniProtKB-UniPathway"/>
</dbReference>
<evidence type="ECO:0000256" key="1">
    <source>
        <dbReference type="ARBA" id="ARBA00001974"/>
    </source>
</evidence>
<keyword evidence="6 8" id="KW-0560">Oxidoreductase</keyword>
<comment type="catalytic activity">
    <reaction evidence="7">
        <text>(6S)-5-methyl-5,6,7,8-tetrahydrofolate + NAD(+) = (6R)-5,10-methylene-5,6,7,8-tetrahydrofolate + NADH + H(+)</text>
        <dbReference type="Rhea" id="RHEA:19821"/>
        <dbReference type="ChEBI" id="CHEBI:15378"/>
        <dbReference type="ChEBI" id="CHEBI:15636"/>
        <dbReference type="ChEBI" id="CHEBI:18608"/>
        <dbReference type="ChEBI" id="CHEBI:57540"/>
        <dbReference type="ChEBI" id="CHEBI:57945"/>
        <dbReference type="EC" id="1.5.1.54"/>
    </reaction>
    <physiologicalReaction direction="right-to-left" evidence="7">
        <dbReference type="Rhea" id="RHEA:19823"/>
    </physiologicalReaction>
</comment>
<evidence type="ECO:0000256" key="3">
    <source>
        <dbReference type="ARBA" id="ARBA00006743"/>
    </source>
</evidence>
<evidence type="ECO:0000313" key="9">
    <source>
        <dbReference type="EMBL" id="OSY37307.1"/>
    </source>
</evidence>
<evidence type="ECO:0000313" key="10">
    <source>
        <dbReference type="Proteomes" id="UP000194360"/>
    </source>
</evidence>
<name>A0A1Y2MRG1_PSEAH</name>
<evidence type="ECO:0000256" key="5">
    <source>
        <dbReference type="ARBA" id="ARBA00022827"/>
    </source>
</evidence>
<comment type="pathway">
    <text evidence="2 8">One-carbon metabolism; tetrahydrofolate interconversion.</text>
</comment>
<comment type="cofactor">
    <cofactor evidence="1 8">
        <name>FAD</name>
        <dbReference type="ChEBI" id="CHEBI:57692"/>
    </cofactor>
</comment>
<evidence type="ECO:0000256" key="2">
    <source>
        <dbReference type="ARBA" id="ARBA00004777"/>
    </source>
</evidence>
<dbReference type="PANTHER" id="PTHR45754:SF3">
    <property type="entry name" value="METHYLENETETRAHYDROFOLATE REDUCTASE (NADPH)"/>
    <property type="match status" value="1"/>
</dbReference>
<dbReference type="InterPro" id="IPR003171">
    <property type="entry name" value="Mehydrof_redctse-like"/>
</dbReference>
<comment type="similarity">
    <text evidence="3 8">Belongs to the methylenetetrahydrofolate reductase family.</text>
</comment>
<keyword evidence="5 8" id="KW-0274">FAD</keyword>
<dbReference type="SUPFAM" id="SSF51730">
    <property type="entry name" value="FAD-linked oxidoreductase"/>
    <property type="match status" value="1"/>
</dbReference>
<accession>A0A1Y2MRG1</accession>
<dbReference type="Pfam" id="PF02219">
    <property type="entry name" value="MTHFR"/>
    <property type="match status" value="1"/>
</dbReference>
<dbReference type="GO" id="GO:0071949">
    <property type="term" value="F:FAD binding"/>
    <property type="evidence" value="ECO:0007669"/>
    <property type="project" value="TreeGrafter"/>
</dbReference>
<dbReference type="CDD" id="cd00537">
    <property type="entry name" value="MTHFR"/>
    <property type="match status" value="1"/>
</dbReference>
<dbReference type="STRING" id="2074.BG845_04818"/>
<keyword evidence="4 8" id="KW-0285">Flavoprotein</keyword>
<dbReference type="InterPro" id="IPR029041">
    <property type="entry name" value="FAD-linked_oxidoreductase-like"/>
</dbReference>
<dbReference type="GO" id="GO:0106312">
    <property type="term" value="F:methylenetetrahydrofolate reductase (NADH) activity"/>
    <property type="evidence" value="ECO:0007669"/>
    <property type="project" value="UniProtKB-EC"/>
</dbReference>
<gene>
    <name evidence="9" type="primary">metF</name>
    <name evidence="9" type="ORF">BG845_04818</name>
</gene>
<evidence type="ECO:0000256" key="7">
    <source>
        <dbReference type="ARBA" id="ARBA00048628"/>
    </source>
</evidence>
<evidence type="ECO:0000256" key="6">
    <source>
        <dbReference type="ARBA" id="ARBA00023002"/>
    </source>
</evidence>
<protein>
    <recommendedName>
        <fullName evidence="8">Methylenetetrahydrofolate reductase</fullName>
    </recommendedName>
</protein>